<protein>
    <recommendedName>
        <fullName evidence="3">FHF complex subunit HOOK-interacting protein 1B</fullName>
    </recommendedName>
    <alternativeName>
        <fullName evidence="4">FTS- and Hook-interacting protein</fullName>
    </alternativeName>
</protein>
<evidence type="ECO:0000256" key="5">
    <source>
        <dbReference type="ARBA" id="ARBA00046048"/>
    </source>
</evidence>
<evidence type="ECO:0000256" key="7">
    <source>
        <dbReference type="SAM" id="MobiDB-lite"/>
    </source>
</evidence>
<dbReference type="Pfam" id="PF19311">
    <property type="entry name" value="KELAA"/>
    <property type="match status" value="1"/>
</dbReference>
<feature type="compositionally biased region" description="Acidic residues" evidence="7">
    <location>
        <begin position="744"/>
        <end position="759"/>
    </location>
</feature>
<comment type="function">
    <text evidence="5">Component of the FTS/Hook/FHIP complex (FHF complex). The FHF complex may function to promote vesicle trafficking and/or fusion via the homotypic vesicular protein sorting complex (the HOPS complex). FHF complex promotes the distribution of AP-4 complex to the perinuclear area of the cell.</text>
</comment>
<reference evidence="8" key="2">
    <citation type="submission" date="2025-08" db="UniProtKB">
        <authorList>
            <consortium name="Ensembl"/>
        </authorList>
    </citation>
    <scope>IDENTIFICATION</scope>
</reference>
<evidence type="ECO:0000313" key="8">
    <source>
        <dbReference type="Ensembl" id="ENSSSCP00070000552.1"/>
    </source>
</evidence>
<evidence type="ECO:0000256" key="1">
    <source>
        <dbReference type="ARBA" id="ARBA00022448"/>
    </source>
</evidence>
<keyword evidence="1" id="KW-0813">Transport</keyword>
<evidence type="ECO:0000256" key="4">
    <source>
        <dbReference type="ARBA" id="ARBA00041288"/>
    </source>
</evidence>
<evidence type="ECO:0000256" key="2">
    <source>
        <dbReference type="ARBA" id="ARBA00022927"/>
    </source>
</evidence>
<feature type="compositionally biased region" description="Low complexity" evidence="7">
    <location>
        <begin position="837"/>
        <end position="846"/>
    </location>
</feature>
<evidence type="ECO:0000256" key="3">
    <source>
        <dbReference type="ARBA" id="ARBA00040201"/>
    </source>
</evidence>
<name>A0A4X1SEL0_PIG</name>
<feature type="region of interest" description="Disordered" evidence="7">
    <location>
        <begin position="830"/>
        <end position="878"/>
    </location>
</feature>
<comment type="subunit">
    <text evidence="6">Component of the FTS/Hook/FHIP complex (FHF complex), composed of AKTIP/FTS, FHIP1B, and one or more members of the Hook family of proteins HOOK1, HOOK2, and HOOK3. The FHF complex associates with the homotypic vesicular sorting complex (the HOPS complex).</text>
</comment>
<feature type="region of interest" description="Disordered" evidence="7">
    <location>
        <begin position="951"/>
        <end position="1001"/>
    </location>
</feature>
<organism evidence="8 9">
    <name type="scientific">Sus scrofa</name>
    <name type="common">Pig</name>
    <dbReference type="NCBI Taxonomy" id="9823"/>
    <lineage>
        <taxon>Eukaryota</taxon>
        <taxon>Metazoa</taxon>
        <taxon>Chordata</taxon>
        <taxon>Craniata</taxon>
        <taxon>Vertebrata</taxon>
        <taxon>Euteleostomi</taxon>
        <taxon>Mammalia</taxon>
        <taxon>Eutheria</taxon>
        <taxon>Laurasiatheria</taxon>
        <taxon>Artiodactyla</taxon>
        <taxon>Suina</taxon>
        <taxon>Suidae</taxon>
        <taxon>Sus</taxon>
    </lineage>
</organism>
<dbReference type="Proteomes" id="UP000314985">
    <property type="component" value="Chromosome 9"/>
</dbReference>
<dbReference type="InterPro" id="IPR019384">
    <property type="entry name" value="FHIP"/>
</dbReference>
<dbReference type="GO" id="GO:0015031">
    <property type="term" value="P:protein transport"/>
    <property type="evidence" value="ECO:0007669"/>
    <property type="project" value="UniProtKB-KW"/>
</dbReference>
<keyword evidence="2" id="KW-0653">Protein transport</keyword>
<feature type="region of interest" description="Disordered" evidence="7">
    <location>
        <begin position="656"/>
        <end position="692"/>
    </location>
</feature>
<evidence type="ECO:0000313" key="9">
    <source>
        <dbReference type="Proteomes" id="UP000314985"/>
    </source>
</evidence>
<reference evidence="8 9" key="1">
    <citation type="submission" date="2017-08" db="EMBL/GenBank/DDBJ databases">
        <title>USMARCv1.0.</title>
        <authorList>
            <person name="Hannum G.I."/>
            <person name="Koren S."/>
            <person name="Schroeder S.G."/>
            <person name="Chin S.C."/>
            <person name="Nonneman D.J."/>
            <person name="Becker S.A."/>
            <person name="Rosen B.D."/>
            <person name="Bickhart D.M."/>
            <person name="Putnam N.H."/>
            <person name="Green R.E."/>
            <person name="Tuggle C.K."/>
            <person name="Liu H."/>
            <person name="Rohrer G.A."/>
            <person name="Warr A."/>
            <person name="Hall R."/>
            <person name="Kim K."/>
            <person name="Hume D.A."/>
            <person name="Talbot R."/>
            <person name="Chow W."/>
            <person name="Howe K."/>
            <person name="Schwartz A.S."/>
            <person name="Watson M."/>
            <person name="Archibald A.L."/>
            <person name="Phillippy A.M."/>
            <person name="Smith T.P.L."/>
        </authorList>
    </citation>
    <scope>NUCLEOTIDE SEQUENCE [LARGE SCALE GENOMIC DNA]</scope>
</reference>
<evidence type="ECO:0000256" key="6">
    <source>
        <dbReference type="ARBA" id="ARBA00046925"/>
    </source>
</evidence>
<dbReference type="AlphaFoldDB" id="A0A4X1SEL0"/>
<dbReference type="PANTHER" id="PTHR21705">
    <property type="entry name" value="RAI16 PROTEIN-RELATED"/>
    <property type="match status" value="1"/>
</dbReference>
<accession>A0A4X1SEL0</accession>
<proteinExistence type="predicted"/>
<feature type="compositionally biased region" description="Gly residues" evidence="7">
    <location>
        <begin position="760"/>
        <end position="770"/>
    </location>
</feature>
<feature type="region of interest" description="Disordered" evidence="7">
    <location>
        <begin position="719"/>
        <end position="812"/>
    </location>
</feature>
<feature type="compositionally biased region" description="Low complexity" evidence="7">
    <location>
        <begin position="668"/>
        <end position="683"/>
    </location>
</feature>
<feature type="compositionally biased region" description="Gly residues" evidence="7">
    <location>
        <begin position="972"/>
        <end position="983"/>
    </location>
</feature>
<dbReference type="Ensembl" id="ENSSSCT00070000632.1">
    <property type="protein sequence ID" value="ENSSSCP00070000552.1"/>
    <property type="gene ID" value="ENSSSCG00070000347.1"/>
</dbReference>
<dbReference type="PANTHER" id="PTHR21705:SF4">
    <property type="entry name" value="FHF COMPLEX SUBUNIT HOOK-INTERACTING PROTEIN 1B"/>
    <property type="match status" value="1"/>
</dbReference>
<dbReference type="InterPro" id="IPR045668">
    <property type="entry name" value="FHIP_KELAA_motif"/>
</dbReference>
<dbReference type="Pfam" id="PF10257">
    <property type="entry name" value="RAI16-like"/>
    <property type="match status" value="1"/>
</dbReference>
<feature type="region of interest" description="Disordered" evidence="7">
    <location>
        <begin position="464"/>
        <end position="490"/>
    </location>
</feature>
<sequence>MERMNWLSRLASRGPGHRAPQGASLQTPVMADPETCLMVLKNHWSQVVRILERQGPRAAPGGADDLSAVRNHTYQMLTLLAEDRASPSAPTAPGPLLEFALREDLLTRVLAWQLQWDEFGDGVEERRAEQLKLFEMLVSEARQPLLRHGPVREALLVLLDACGCPVPSSPALDEGLVLLLSQLCVCLAREPLLLEFFLQPPPEPGAAPRLLLFSRLVPFVHREGTLGQQARDALLLLMALSAGSPTVGHYIADHSYFCPVLATGLSALYSSLPRKIEVPGDDWHCLRREDWLGVPALALFLSSLEFCNAVIQVAHPLVQKQLVDYIHNGFLVPVMGPALHKTSVEEMIASTAYLELFLRSISEPALLRTFLRFLLLHRHDTHTILDTLVARIGSNSRLCMVSLSLFRTLLNLSCEDVLLQLVLRYLVPCNHVMLSQKPAVRDVDLYGRAADKFLSLIPRCCRHRAPSPPRPEHASWARGGPSREAGRREDTTGMAWVLGECSERPGRGWEGGGGCERPSSPGRLLRARRAAPDRQQRSLASQPGRCLSSPLVSCTLLFLSFLGCWGWERAADAGRRPSGGGESAVWIGPGSLRPCGLRSVPVESRVASCTSVSAIPLVCFPSAGPGSPSVDSSSVVTVPRPSTPSRLALFLRQQSLGGSEAPAPAPRSPGLAASPASSPGRRPSPAEEPGELEDNYLEYLREARRGVDRCVQACRAWSAPYDGERPPPEPSPLGSRTKKRSLLAEEDGDNAGEGEEEELGGGGLAGGAREGPGHLPPPQLNGVPGPWPEGAKKVRRVPQEGAGELPEGTPEAVAGLEGFGQELRELEVALSNGGAGSEPSLEPSLPLEEEEAYESFACPPSPPAPSSAAPCGRSTSCQASPSLVLGSVKNKIESFAASQEDFPALLSKAKKYLVARGKLDWTEGSAAGPAPRRSDSLVKSRRPSLGELLLRHAHSPTRARQAAQLGIQPGRDSGGLGLGGGSPGASTPVLPPRGGTPERQGEALRVKNAVYCAVIFPEFLKELAAISQAHAVTSPFLLDSSEEAPGLPSQASGPSTPNFLRWTIRALSGLRWGRPVGSFLCLQAVARGLFNLFPMNVFWRTCCNMYKREISMLCSFFFATLFSGAAAPGRCRRGSGQGFSLC</sequence>